<evidence type="ECO:0000313" key="1">
    <source>
        <dbReference type="Proteomes" id="UP000095286"/>
    </source>
</evidence>
<proteinExistence type="predicted"/>
<name>A0AC35UBH1_9BILA</name>
<dbReference type="WBParaSite" id="RSKR_0000961300.1">
    <property type="protein sequence ID" value="RSKR_0000961300.1"/>
    <property type="gene ID" value="RSKR_0000961300"/>
</dbReference>
<sequence>MKKDFNESDQTDKMFHKIYIRKHENISILFADICGFTNLASECSAEDLVRTLNELFARFDEIAHQNHCMRIKILGDCYYCVSGLPERRDDHAVCAVQMGFEMIDAIKLVRELHGVDVNMRIGVHSVIRLKLYSDLNVCLGSSDTTLANHMESGGLPGRIHITEATLLALGNNYKVEPGYGETRSNYLATHNVKTYFVVAEENPKLQAHQTYVAPVSKKIFGLAGFDSKPGATRVVDIEEEVENYLMQLQAIDEKTEMEKRHLQNRKVLENILPAHVANHFLTRLPNRRSELYSEARDFACIIFATITEFDKFYMELDANNEGVECLRLLNEIIVDFDQLLNKPEFSCIEKIKTISTTYMAASGLYGNTNGNTHVVAVIKFAIELLQKLDFINEHSFNNFKLRIGISIGHVVAGVIGMEKPHYDVWGNTVNVASRMDSSGIPGRIQVTEEVKQLLENDGFEFECRGNINVKGKGLMKTYFLVLN</sequence>
<accession>A0AC35UBH1</accession>
<organism evidence="1 2">
    <name type="scientific">Rhabditophanes sp. KR3021</name>
    <dbReference type="NCBI Taxonomy" id="114890"/>
    <lineage>
        <taxon>Eukaryota</taxon>
        <taxon>Metazoa</taxon>
        <taxon>Ecdysozoa</taxon>
        <taxon>Nematoda</taxon>
        <taxon>Chromadorea</taxon>
        <taxon>Rhabditida</taxon>
        <taxon>Tylenchina</taxon>
        <taxon>Panagrolaimomorpha</taxon>
        <taxon>Strongyloidoidea</taxon>
        <taxon>Alloionematidae</taxon>
        <taxon>Rhabditophanes</taxon>
    </lineage>
</organism>
<reference evidence="2" key="1">
    <citation type="submission" date="2016-11" db="UniProtKB">
        <authorList>
            <consortium name="WormBaseParasite"/>
        </authorList>
    </citation>
    <scope>IDENTIFICATION</scope>
    <source>
        <strain evidence="2">KR3021</strain>
    </source>
</reference>
<evidence type="ECO:0000313" key="2">
    <source>
        <dbReference type="WBParaSite" id="RSKR_0000961300.1"/>
    </source>
</evidence>
<dbReference type="Proteomes" id="UP000095286">
    <property type="component" value="Unplaced"/>
</dbReference>
<protein>
    <submittedName>
        <fullName evidence="2">Adenylate cyclase</fullName>
    </submittedName>
</protein>